<feature type="DNA-binding region" description="H-T-H motif" evidence="4">
    <location>
        <begin position="48"/>
        <end position="67"/>
    </location>
</feature>
<dbReference type="AlphaFoldDB" id="A0A1S1Q0T6"/>
<keyword evidence="1" id="KW-0805">Transcription regulation</keyword>
<dbReference type="SUPFAM" id="SSF46689">
    <property type="entry name" value="Homeodomain-like"/>
    <property type="match status" value="1"/>
</dbReference>
<dbReference type="RefSeq" id="WP_071063397.1">
    <property type="nucleotide sequence ID" value="NZ_MAXA01000212.1"/>
</dbReference>
<gene>
    <name evidence="6" type="ORF">BBK14_17950</name>
</gene>
<protein>
    <submittedName>
        <fullName evidence="6">TetR family transcriptional regulator</fullName>
    </submittedName>
</protein>
<dbReference type="PANTHER" id="PTHR30055">
    <property type="entry name" value="HTH-TYPE TRANSCRIPTIONAL REGULATOR RUTR"/>
    <property type="match status" value="1"/>
</dbReference>
<keyword evidence="7" id="KW-1185">Reference proteome</keyword>
<dbReference type="InterPro" id="IPR001647">
    <property type="entry name" value="HTH_TetR"/>
</dbReference>
<organism evidence="6 7">
    <name type="scientific">Parafrankia soli</name>
    <dbReference type="NCBI Taxonomy" id="2599596"/>
    <lineage>
        <taxon>Bacteria</taxon>
        <taxon>Bacillati</taxon>
        <taxon>Actinomycetota</taxon>
        <taxon>Actinomycetes</taxon>
        <taxon>Frankiales</taxon>
        <taxon>Frankiaceae</taxon>
        <taxon>Parafrankia</taxon>
    </lineage>
</organism>
<dbReference type="InterPro" id="IPR009057">
    <property type="entry name" value="Homeodomain-like_sf"/>
</dbReference>
<dbReference type="PRINTS" id="PR00455">
    <property type="entry name" value="HTHTETR"/>
</dbReference>
<dbReference type="PROSITE" id="PS50977">
    <property type="entry name" value="HTH_TETR_2"/>
    <property type="match status" value="1"/>
</dbReference>
<dbReference type="Gene3D" id="1.10.357.10">
    <property type="entry name" value="Tetracycline Repressor, domain 2"/>
    <property type="match status" value="1"/>
</dbReference>
<dbReference type="GO" id="GO:0000976">
    <property type="term" value="F:transcription cis-regulatory region binding"/>
    <property type="evidence" value="ECO:0007669"/>
    <property type="project" value="TreeGrafter"/>
</dbReference>
<dbReference type="Proteomes" id="UP000179769">
    <property type="component" value="Unassembled WGS sequence"/>
</dbReference>
<keyword evidence="2 4" id="KW-0238">DNA-binding</keyword>
<dbReference type="PROSITE" id="PS01081">
    <property type="entry name" value="HTH_TETR_1"/>
    <property type="match status" value="1"/>
</dbReference>
<dbReference type="Gene3D" id="1.10.10.60">
    <property type="entry name" value="Homeodomain-like"/>
    <property type="match status" value="1"/>
</dbReference>
<comment type="caution">
    <text evidence="6">The sequence shown here is derived from an EMBL/GenBank/DDBJ whole genome shotgun (WGS) entry which is preliminary data.</text>
</comment>
<dbReference type="Pfam" id="PF17754">
    <property type="entry name" value="TetR_C_14"/>
    <property type="match status" value="1"/>
</dbReference>
<dbReference type="OrthoDB" id="3296001at2"/>
<dbReference type="InterPro" id="IPR050109">
    <property type="entry name" value="HTH-type_TetR-like_transc_reg"/>
</dbReference>
<name>A0A1S1Q0T6_9ACTN</name>
<keyword evidence="3" id="KW-0804">Transcription</keyword>
<evidence type="ECO:0000256" key="1">
    <source>
        <dbReference type="ARBA" id="ARBA00023015"/>
    </source>
</evidence>
<evidence type="ECO:0000313" key="7">
    <source>
        <dbReference type="Proteomes" id="UP000179769"/>
    </source>
</evidence>
<evidence type="ECO:0000256" key="3">
    <source>
        <dbReference type="ARBA" id="ARBA00023163"/>
    </source>
</evidence>
<evidence type="ECO:0000256" key="4">
    <source>
        <dbReference type="PROSITE-ProRule" id="PRU00335"/>
    </source>
</evidence>
<reference evidence="7" key="1">
    <citation type="submission" date="2016-07" db="EMBL/GenBank/DDBJ databases">
        <title>Frankia sp. NRRL B-16219 Genome sequencing.</title>
        <authorList>
            <person name="Ghodhbane-Gtari F."/>
            <person name="Swanson E."/>
            <person name="Gueddou A."/>
            <person name="Louati M."/>
            <person name="Nouioui I."/>
            <person name="Hezbri K."/>
            <person name="Abebe-Akele F."/>
            <person name="Simpson S."/>
            <person name="Morris K."/>
            <person name="Thomas K."/>
            <person name="Gtari M."/>
            <person name="Tisa L.S."/>
        </authorList>
    </citation>
    <scope>NUCLEOTIDE SEQUENCE [LARGE SCALE GENOMIC DNA]</scope>
    <source>
        <strain evidence="7">NRRL B-16219</strain>
    </source>
</reference>
<dbReference type="InterPro" id="IPR041347">
    <property type="entry name" value="MftR_C"/>
</dbReference>
<dbReference type="Pfam" id="PF00440">
    <property type="entry name" value="TetR_N"/>
    <property type="match status" value="1"/>
</dbReference>
<sequence>MAGDGAKRPYRTSPSVRQARADRLEAAARAVESAALQLFELRGFDVVTVDDIAAAARISVRTFYRYFPAKDDVLRAVLRRRAQAVATALATRPADEAPMRSVRQAVQDVVAAEDSAEVARWVQVVEASLYATRVMLGVSILEFNGVLAEFLGMRLGKAPDDLEPAMLAVAAGAIILVAQTRWYLLGGDLAATISDALTVIDTVVLGGAGASE</sequence>
<evidence type="ECO:0000256" key="2">
    <source>
        <dbReference type="ARBA" id="ARBA00023125"/>
    </source>
</evidence>
<dbReference type="GO" id="GO:0003700">
    <property type="term" value="F:DNA-binding transcription factor activity"/>
    <property type="evidence" value="ECO:0007669"/>
    <property type="project" value="TreeGrafter"/>
</dbReference>
<accession>A0A1S1Q0T6</accession>
<dbReference type="InterPro" id="IPR023772">
    <property type="entry name" value="DNA-bd_HTH_TetR-type_CS"/>
</dbReference>
<evidence type="ECO:0000259" key="5">
    <source>
        <dbReference type="PROSITE" id="PS50977"/>
    </source>
</evidence>
<evidence type="ECO:0000313" key="6">
    <source>
        <dbReference type="EMBL" id="OHV28518.1"/>
    </source>
</evidence>
<feature type="domain" description="HTH tetR-type" evidence="5">
    <location>
        <begin position="25"/>
        <end position="85"/>
    </location>
</feature>
<dbReference type="PANTHER" id="PTHR30055:SF234">
    <property type="entry name" value="HTH-TYPE TRANSCRIPTIONAL REGULATOR BETI"/>
    <property type="match status" value="1"/>
</dbReference>
<dbReference type="EMBL" id="MAXA01000212">
    <property type="protein sequence ID" value="OHV28518.1"/>
    <property type="molecule type" value="Genomic_DNA"/>
</dbReference>
<proteinExistence type="predicted"/>